<dbReference type="EMBL" id="RCIW01000019">
    <property type="protein sequence ID" value="RLP07143.1"/>
    <property type="molecule type" value="Genomic_DNA"/>
</dbReference>
<gene>
    <name evidence="5" type="ORF">D7U36_11550</name>
    <name evidence="6" type="ORF">PROPAUS_1703</name>
</gene>
<dbReference type="GO" id="GO:0000976">
    <property type="term" value="F:transcription cis-regulatory region binding"/>
    <property type="evidence" value="ECO:0007669"/>
    <property type="project" value="TreeGrafter"/>
</dbReference>
<keyword evidence="7" id="KW-1185">Reference proteome</keyword>
<dbReference type="SUPFAM" id="SSF53822">
    <property type="entry name" value="Periplasmic binding protein-like I"/>
    <property type="match status" value="1"/>
</dbReference>
<reference evidence="7" key="1">
    <citation type="submission" date="2018-08" db="EMBL/GenBank/DDBJ databases">
        <authorList>
            <person name="Hornung B."/>
        </authorList>
    </citation>
    <scope>NUCLEOTIDE SEQUENCE [LARGE SCALE GENOMIC DNA]</scope>
</reference>
<dbReference type="EMBL" id="UNQJ01000012">
    <property type="protein sequence ID" value="SYZ33750.1"/>
    <property type="molecule type" value="Genomic_DNA"/>
</dbReference>
<dbReference type="Gene3D" id="1.10.260.40">
    <property type="entry name" value="lambda repressor-like DNA-binding domains"/>
    <property type="match status" value="1"/>
</dbReference>
<dbReference type="PROSITE" id="PS00356">
    <property type="entry name" value="HTH_LACI_1"/>
    <property type="match status" value="1"/>
</dbReference>
<accession>A0A383S6X3</accession>
<dbReference type="AlphaFoldDB" id="A0A383S6X3"/>
<dbReference type="PANTHER" id="PTHR30146">
    <property type="entry name" value="LACI-RELATED TRANSCRIPTIONAL REPRESSOR"/>
    <property type="match status" value="1"/>
</dbReference>
<sequence length="387" mass="41617">MGGAGLPRSGPGDLGQADQFSRLKWDNFEVSNPKKTRTTGVRGHRSDRMSIKDVARLADVSYQTVSRVINDDPRVSDRTRDHVWKIIQSTGFVPNPAARALVMQRSSLIGILTDGSTRYGPAGILAAVENAARDEGYAANVLVLAEAGSRGTVRAYQHFIDQGVAGIVVIAPKLPLAEAVRETKFSVPVVMVAAGESSVPGVAVVSEDQEYGARLATRHLLDKGHREVAHLAGELSWLDGRVRLRGWQSELCAAGIEPPPHIQGDWTGESGYAAGRRMLDEGLPSSIFVASDLMCLGMLRAFYEAGVRVPEDISVVSFDDSEFAAQFHPPLDTVRQDFNRLGQEAVHMLLRLIQGEPAGTVVIPPVLTVRSSVARPRAAVAGSRTTG</sequence>
<dbReference type="GO" id="GO:0003700">
    <property type="term" value="F:DNA-binding transcription factor activity"/>
    <property type="evidence" value="ECO:0007669"/>
    <property type="project" value="TreeGrafter"/>
</dbReference>
<name>A0A383S6X3_9ACTN</name>
<evidence type="ECO:0000313" key="7">
    <source>
        <dbReference type="Proteomes" id="UP000263928"/>
    </source>
</evidence>
<dbReference type="SMART" id="SM00354">
    <property type="entry name" value="HTH_LACI"/>
    <property type="match status" value="1"/>
</dbReference>
<dbReference type="PANTHER" id="PTHR30146:SF153">
    <property type="entry name" value="LACTOSE OPERON REPRESSOR"/>
    <property type="match status" value="1"/>
</dbReference>
<dbReference type="CDD" id="cd01392">
    <property type="entry name" value="HTH_LacI"/>
    <property type="match status" value="1"/>
</dbReference>
<dbReference type="Pfam" id="PF00356">
    <property type="entry name" value="LacI"/>
    <property type="match status" value="1"/>
</dbReference>
<evidence type="ECO:0000313" key="6">
    <source>
        <dbReference type="EMBL" id="SYZ33750.1"/>
    </source>
</evidence>
<dbReference type="CDD" id="cd01574">
    <property type="entry name" value="PBP1_LacI"/>
    <property type="match status" value="1"/>
</dbReference>
<feature type="domain" description="HTH lacI-type" evidence="4">
    <location>
        <begin position="49"/>
        <end position="103"/>
    </location>
</feature>
<evidence type="ECO:0000256" key="1">
    <source>
        <dbReference type="ARBA" id="ARBA00023015"/>
    </source>
</evidence>
<dbReference type="Pfam" id="PF13377">
    <property type="entry name" value="Peripla_BP_3"/>
    <property type="match status" value="1"/>
</dbReference>
<evidence type="ECO:0000256" key="2">
    <source>
        <dbReference type="ARBA" id="ARBA00023125"/>
    </source>
</evidence>
<evidence type="ECO:0000313" key="8">
    <source>
        <dbReference type="Proteomes" id="UP000279336"/>
    </source>
</evidence>
<keyword evidence="1" id="KW-0805">Transcription regulation</keyword>
<evidence type="ECO:0000259" key="4">
    <source>
        <dbReference type="PROSITE" id="PS50932"/>
    </source>
</evidence>
<dbReference type="RefSeq" id="WP_119162088.1">
    <property type="nucleotide sequence ID" value="NZ_LR134442.1"/>
</dbReference>
<reference evidence="6" key="2">
    <citation type="submission" date="2018-08" db="EMBL/GenBank/DDBJ databases">
        <authorList>
            <person name="Ferrada E.E."/>
            <person name="Latorre B.A."/>
        </authorList>
    </citation>
    <scope>NUCLEOTIDE SEQUENCE [LARGE SCALE GENOMIC DNA]</scope>
    <source>
        <strain evidence="6">Propionibacterium_australiense1</strain>
    </source>
</reference>
<organism evidence="6 7">
    <name type="scientific">Propionibacterium australiense</name>
    <dbReference type="NCBI Taxonomy" id="119981"/>
    <lineage>
        <taxon>Bacteria</taxon>
        <taxon>Bacillati</taxon>
        <taxon>Actinomycetota</taxon>
        <taxon>Actinomycetes</taxon>
        <taxon>Propionibacteriales</taxon>
        <taxon>Propionibacteriaceae</taxon>
        <taxon>Propionibacterium</taxon>
    </lineage>
</organism>
<dbReference type="Proteomes" id="UP000263928">
    <property type="component" value="Unassembled WGS sequence"/>
</dbReference>
<evidence type="ECO:0000256" key="3">
    <source>
        <dbReference type="ARBA" id="ARBA00023163"/>
    </source>
</evidence>
<keyword evidence="2 5" id="KW-0238">DNA-binding</keyword>
<dbReference type="InterPro" id="IPR000843">
    <property type="entry name" value="HTH_LacI"/>
</dbReference>
<dbReference type="InterPro" id="IPR010982">
    <property type="entry name" value="Lambda_DNA-bd_dom_sf"/>
</dbReference>
<keyword evidence="3" id="KW-0804">Transcription</keyword>
<reference evidence="5 8" key="3">
    <citation type="submission" date="2018-10" db="EMBL/GenBank/DDBJ databases">
        <title>Propionibacterium australiense Genome Sequencing and Assembly.</title>
        <authorList>
            <person name="Bernier A.-M."/>
            <person name="Bernard K."/>
        </authorList>
    </citation>
    <scope>NUCLEOTIDE SEQUENCE [LARGE SCALE GENOMIC DNA]</scope>
    <source>
        <strain evidence="5 8">NML98A078</strain>
    </source>
</reference>
<dbReference type="PROSITE" id="PS50932">
    <property type="entry name" value="HTH_LACI_2"/>
    <property type="match status" value="1"/>
</dbReference>
<evidence type="ECO:0000313" key="5">
    <source>
        <dbReference type="EMBL" id="RLP07143.1"/>
    </source>
</evidence>
<dbReference type="Gene3D" id="3.40.50.2300">
    <property type="match status" value="2"/>
</dbReference>
<dbReference type="Proteomes" id="UP000279336">
    <property type="component" value="Unassembled WGS sequence"/>
</dbReference>
<dbReference type="SUPFAM" id="SSF47413">
    <property type="entry name" value="lambda repressor-like DNA-binding domains"/>
    <property type="match status" value="1"/>
</dbReference>
<protein>
    <submittedName>
        <fullName evidence="5">LacI family DNA-binding transcriptional regulator</fullName>
    </submittedName>
    <submittedName>
        <fullName evidence="6">LacI-type HTH domain</fullName>
    </submittedName>
</protein>
<proteinExistence type="predicted"/>
<dbReference type="InterPro" id="IPR028082">
    <property type="entry name" value="Peripla_BP_I"/>
</dbReference>
<dbReference type="InterPro" id="IPR046335">
    <property type="entry name" value="LacI/GalR-like_sensor"/>
</dbReference>